<dbReference type="AlphaFoldDB" id="A0A9N8DQY5"/>
<dbReference type="Proteomes" id="UP001153069">
    <property type="component" value="Unassembled WGS sequence"/>
</dbReference>
<dbReference type="EMBL" id="CAICTM010000288">
    <property type="protein sequence ID" value="CAB9507024.1"/>
    <property type="molecule type" value="Genomic_DNA"/>
</dbReference>
<proteinExistence type="predicted"/>
<evidence type="ECO:0000313" key="2">
    <source>
        <dbReference type="EMBL" id="CAB9507024.1"/>
    </source>
</evidence>
<reference evidence="2" key="1">
    <citation type="submission" date="2020-06" db="EMBL/GenBank/DDBJ databases">
        <authorList>
            <consortium name="Plant Systems Biology data submission"/>
        </authorList>
    </citation>
    <scope>NUCLEOTIDE SEQUENCE</scope>
    <source>
        <strain evidence="2">D6</strain>
    </source>
</reference>
<comment type="caution">
    <text evidence="2">The sequence shown here is derived from an EMBL/GenBank/DDBJ whole genome shotgun (WGS) entry which is preliminary data.</text>
</comment>
<accession>A0A9N8DQY5</accession>
<keyword evidence="3" id="KW-1185">Reference proteome</keyword>
<sequence>MPPVQSTPTSDESSKAVGGQGTNTHVGESKAKEPSQHNTTQPVLPIKWKPGSALPSESSSTSTTKKEPIFLPCEDEEYKEVVQRKHELEGYLEAQRVPPKKKKTKKNVAASRKVFQLRST</sequence>
<evidence type="ECO:0000313" key="3">
    <source>
        <dbReference type="Proteomes" id="UP001153069"/>
    </source>
</evidence>
<name>A0A9N8DQY5_9STRA</name>
<protein>
    <submittedName>
        <fullName evidence="2">Uncharacterized protein</fullName>
    </submittedName>
</protein>
<feature type="region of interest" description="Disordered" evidence="1">
    <location>
        <begin position="1"/>
        <end position="70"/>
    </location>
</feature>
<gene>
    <name evidence="2" type="ORF">SEMRO_289_G109050.1</name>
</gene>
<organism evidence="2 3">
    <name type="scientific">Seminavis robusta</name>
    <dbReference type="NCBI Taxonomy" id="568900"/>
    <lineage>
        <taxon>Eukaryota</taxon>
        <taxon>Sar</taxon>
        <taxon>Stramenopiles</taxon>
        <taxon>Ochrophyta</taxon>
        <taxon>Bacillariophyta</taxon>
        <taxon>Bacillariophyceae</taxon>
        <taxon>Bacillariophycidae</taxon>
        <taxon>Naviculales</taxon>
        <taxon>Naviculaceae</taxon>
        <taxon>Seminavis</taxon>
    </lineage>
</organism>
<feature type="compositionally biased region" description="Polar residues" evidence="1">
    <location>
        <begin position="1"/>
        <end position="11"/>
    </location>
</feature>
<evidence type="ECO:0000256" key="1">
    <source>
        <dbReference type="SAM" id="MobiDB-lite"/>
    </source>
</evidence>